<accession>A0A5E4WCY2</accession>
<name>A0A5E4WCY2_9BURK</name>
<dbReference type="EMBL" id="CABPSA010000005">
    <property type="protein sequence ID" value="VVE21524.1"/>
    <property type="molecule type" value="Genomic_DNA"/>
</dbReference>
<proteinExistence type="predicted"/>
<feature type="compositionally biased region" description="Low complexity" evidence="1">
    <location>
        <begin position="21"/>
        <end position="36"/>
    </location>
</feature>
<evidence type="ECO:0000313" key="2">
    <source>
        <dbReference type="EMBL" id="VVE21524.1"/>
    </source>
</evidence>
<sequence length="460" mass="50075">MFPTPRFSPTAPSGQCAVNGDTTTTASTTPATDTPTHTFVRDFWQTLQRPLSPPWLMRSIVPHSVPSSVIAPSESTGDLSSVLDVLPTEAEETAVLTRGMGKRDAPTAFGSFDESPHLSRWKRLAALHEIPALEPKPSTSGVSYRASPPVPDHVLRKALLILGDPAAQASDWFATLESRAIEAVLDKSPYADAHQLMEGLLRRLEAEQSQENWATAFERVVALTYRFEDRTAVAARAMLLTFDKLSGDGAQALAQTSTSASIEHLIAHRLHAIADMPSDTRAAAWGKLLAAVERSKACPRAQRLVPMARFIGLLTEAEQRAAALAVVSASRNFVINGGWRDLTDALLKSVPGGEMATVARAIVHADQRLHSADMYDAIDAISDRVDCMPERDGRALLEHLIEIVMARGDFAYLTFSPDESAQLLDDLRSTCRRCGFDDLAVTMAQTLADVMDEYKVTMLD</sequence>
<organism evidence="2 3">
    <name type="scientific">Pandoraea commovens</name>
    <dbReference type="NCBI Taxonomy" id="2508289"/>
    <lineage>
        <taxon>Bacteria</taxon>
        <taxon>Pseudomonadati</taxon>
        <taxon>Pseudomonadota</taxon>
        <taxon>Betaproteobacteria</taxon>
        <taxon>Burkholderiales</taxon>
        <taxon>Burkholderiaceae</taxon>
        <taxon>Pandoraea</taxon>
    </lineage>
</organism>
<dbReference type="AlphaFoldDB" id="A0A5E4WCY2"/>
<dbReference type="RefSeq" id="WP_150665084.1">
    <property type="nucleotide sequence ID" value="NZ_CABPSA010000005.1"/>
</dbReference>
<evidence type="ECO:0000313" key="3">
    <source>
        <dbReference type="Proteomes" id="UP000343335"/>
    </source>
</evidence>
<gene>
    <name evidence="2" type="ORF">PCO31010_03189</name>
</gene>
<feature type="region of interest" description="Disordered" evidence="1">
    <location>
        <begin position="1"/>
        <end position="36"/>
    </location>
</feature>
<protein>
    <submittedName>
        <fullName evidence="2">Uncharacterized protein</fullName>
    </submittedName>
</protein>
<evidence type="ECO:0000256" key="1">
    <source>
        <dbReference type="SAM" id="MobiDB-lite"/>
    </source>
</evidence>
<dbReference type="OrthoDB" id="8936576at2"/>
<reference evidence="2 3" key="1">
    <citation type="submission" date="2019-08" db="EMBL/GenBank/DDBJ databases">
        <authorList>
            <person name="Peeters C."/>
        </authorList>
    </citation>
    <scope>NUCLEOTIDE SEQUENCE [LARGE SCALE GENOMIC DNA]</scope>
    <source>
        <strain evidence="2 3">LMG 31010</strain>
    </source>
</reference>
<dbReference type="Proteomes" id="UP000343335">
    <property type="component" value="Unassembled WGS sequence"/>
</dbReference>